<organism evidence="2 3">
    <name type="scientific">Nocardiopsis sinuspersici</name>
    <dbReference type="NCBI Taxonomy" id="501010"/>
    <lineage>
        <taxon>Bacteria</taxon>
        <taxon>Bacillati</taxon>
        <taxon>Actinomycetota</taxon>
        <taxon>Actinomycetes</taxon>
        <taxon>Streptosporangiales</taxon>
        <taxon>Nocardiopsidaceae</taxon>
        <taxon>Nocardiopsis</taxon>
    </lineage>
</organism>
<evidence type="ECO:0000313" key="3">
    <source>
        <dbReference type="Proteomes" id="UP000584931"/>
    </source>
</evidence>
<dbReference type="AlphaFoldDB" id="A0A7Y9XBF4"/>
<feature type="domain" description="DUF4232" evidence="1">
    <location>
        <begin position="54"/>
        <end position="192"/>
    </location>
</feature>
<dbReference type="InterPro" id="IPR025326">
    <property type="entry name" value="DUF4232"/>
</dbReference>
<evidence type="ECO:0000313" key="2">
    <source>
        <dbReference type="EMBL" id="NYH52706.1"/>
    </source>
</evidence>
<reference evidence="2 3" key="1">
    <citation type="submission" date="2020-07" db="EMBL/GenBank/DDBJ databases">
        <title>Sequencing the genomes of 1000 actinobacteria strains.</title>
        <authorList>
            <person name="Klenk H.-P."/>
        </authorList>
    </citation>
    <scope>NUCLEOTIDE SEQUENCE [LARGE SCALE GENOMIC DNA]</scope>
    <source>
        <strain evidence="2 3">DSM 45278</strain>
    </source>
</reference>
<sequence>MNMTWQGNDARTFEQQTARRARAGGAAIAAAMIAVPAVVATAPPAAAQESVRDCAVSDFAIVESWRGAAAGTAYIEFTMTRTGEGETPAQESCTLYRYAGLNWVDAGGERVGAWAEREGEGGSFTVEPEGAVLLTVAQPNPGNYDPQVCEPTPVTGVEVSLYVAEAPVHVPTGGGDTACANPEVAVPRYRIEPSG</sequence>
<name>A0A7Y9XBF4_9ACTN</name>
<dbReference type="RefSeq" id="WP_179810021.1">
    <property type="nucleotide sequence ID" value="NZ_JACCHL010000001.1"/>
</dbReference>
<dbReference type="Pfam" id="PF14016">
    <property type="entry name" value="DUF4232"/>
    <property type="match status" value="1"/>
</dbReference>
<proteinExistence type="predicted"/>
<accession>A0A7Y9XBF4</accession>
<dbReference type="Proteomes" id="UP000584931">
    <property type="component" value="Unassembled WGS sequence"/>
</dbReference>
<comment type="caution">
    <text evidence="2">The sequence shown here is derived from an EMBL/GenBank/DDBJ whole genome shotgun (WGS) entry which is preliminary data.</text>
</comment>
<dbReference type="EMBL" id="JACCHL010000001">
    <property type="protein sequence ID" value="NYH52706.1"/>
    <property type="molecule type" value="Genomic_DNA"/>
</dbReference>
<protein>
    <recommendedName>
        <fullName evidence="1">DUF4232 domain-containing protein</fullName>
    </recommendedName>
</protein>
<gene>
    <name evidence="2" type="ORF">HNR06_002295</name>
</gene>
<evidence type="ECO:0000259" key="1">
    <source>
        <dbReference type="Pfam" id="PF14016"/>
    </source>
</evidence>